<evidence type="ECO:0000256" key="2">
    <source>
        <dbReference type="ARBA" id="ARBA00007171"/>
    </source>
</evidence>
<dbReference type="RefSeq" id="WP_165181024.1">
    <property type="nucleotide sequence ID" value="NZ_JAAKZI010000006.1"/>
</dbReference>
<comment type="similarity">
    <text evidence="3 9">Belongs to the class-D beta-lactamase family.</text>
</comment>
<dbReference type="Gene3D" id="3.90.1310.10">
    <property type="entry name" value="Penicillin-binding protein 2a (Domain 2)"/>
    <property type="match status" value="1"/>
</dbReference>
<evidence type="ECO:0000313" key="15">
    <source>
        <dbReference type="Proteomes" id="UP000479226"/>
    </source>
</evidence>
<proteinExistence type="inferred from homology"/>
<sequence length="652" mass="65624">MIRRACALALSFGLVLSAVVACSPPKDDGTAAATALAAALTSHTVGAVAFDKPAAEVQKELAALAKGIDPVWPKVSVAQVALGEKDTARVSLNYSWSLPKQAKPWTYATGADMKRNGTGWTITWTPAMVEPRLLPGEGLKISTTYPQRASILDSAGQAIVKERPVQTVGINKDGLDEAQAEAGAKALAAVVGIDPAAYVAKVKAYGPVAFVDAITLRDDAFAALPPGQLKAVQGFLAVPGTLPLAPTRTFAQAILGSVHQATAEDIANSKGQVVAGEIVGGSGLQASQGAQLEGTPGVTVEAVPAALPSAGATATATDGSTPAPAAANSQAAKILFSAAPVDGKDVKTTLVQKLQTDAESALTDVKTPSSVVVIKPSTGAILAAANGPDSNGYNTAFLGQYAPGSTFKIATSLGLFREGMTPASTLSCTPEFTADGKKFLNAPGYAAEATGQVSMTVAIAHSCNTAFVSQFEKLSQAKLADAAGALGIGMTNNLGIDAFTGSVPRDSAGTEHAASMIGQGKVLVSPLDLATMMATVVKGSVVVPELIEGHDGKAGQVGGSALTAKEADGLRTMMRSVVTDGYLGVLADLPGAPAIGKTGTAEFGTATPPHTHSWVIAAQGDVAVAVFVEDGDLGAVTAGPIARKMLQAAAGN</sequence>
<keyword evidence="6 9" id="KW-0378">Hydrolase</keyword>
<protein>
    <recommendedName>
        <fullName evidence="4 9">Beta-lactamase</fullName>
        <ecNumber evidence="4 9">3.5.2.6</ecNumber>
    </recommendedName>
</protein>
<dbReference type="Proteomes" id="UP000479226">
    <property type="component" value="Unassembled WGS sequence"/>
</dbReference>
<reference evidence="14 15" key="1">
    <citation type="submission" date="2020-02" db="EMBL/GenBank/DDBJ databases">
        <title>Genome sequence of the type strain DSM 27180 of Arthrobacter silviterrae.</title>
        <authorList>
            <person name="Gao J."/>
            <person name="Sun J."/>
        </authorList>
    </citation>
    <scope>NUCLEOTIDE SEQUENCE [LARGE SCALE GENOMIC DNA]</scope>
    <source>
        <strain evidence="14 15">DSM 27180</strain>
    </source>
</reference>
<evidence type="ECO:0000256" key="1">
    <source>
        <dbReference type="ARBA" id="ARBA00004370"/>
    </source>
</evidence>
<organism evidence="14 15">
    <name type="scientific">Arthrobacter silviterrae</name>
    <dbReference type="NCBI Taxonomy" id="2026658"/>
    <lineage>
        <taxon>Bacteria</taxon>
        <taxon>Bacillati</taxon>
        <taxon>Actinomycetota</taxon>
        <taxon>Actinomycetes</taxon>
        <taxon>Micrococcales</taxon>
        <taxon>Micrococcaceae</taxon>
        <taxon>Arthrobacter</taxon>
    </lineage>
</organism>
<evidence type="ECO:0000256" key="9">
    <source>
        <dbReference type="RuleBase" id="RU361140"/>
    </source>
</evidence>
<dbReference type="EMBL" id="JAAKZI010000006">
    <property type="protein sequence ID" value="NGN82928.1"/>
    <property type="molecule type" value="Genomic_DNA"/>
</dbReference>
<dbReference type="PANTHER" id="PTHR30627">
    <property type="entry name" value="PEPTIDOGLYCAN D,D-TRANSPEPTIDASE"/>
    <property type="match status" value="1"/>
</dbReference>
<dbReference type="Pfam" id="PF05223">
    <property type="entry name" value="MecA_N"/>
    <property type="match status" value="1"/>
</dbReference>
<keyword evidence="7" id="KW-0472">Membrane</keyword>
<gene>
    <name evidence="14" type="ORF">G6N77_05525</name>
</gene>
<dbReference type="InterPro" id="IPR005311">
    <property type="entry name" value="PBP_dimer"/>
</dbReference>
<name>A0ABX0D8A9_9MICC</name>
<dbReference type="InterPro" id="IPR002137">
    <property type="entry name" value="Beta-lactam_class-D_AS"/>
</dbReference>
<dbReference type="Gene3D" id="3.40.710.10">
    <property type="entry name" value="DD-peptidase/beta-lactamase superfamily"/>
    <property type="match status" value="1"/>
</dbReference>
<dbReference type="EC" id="3.5.2.6" evidence="4 9"/>
<dbReference type="InterPro" id="IPR007887">
    <property type="entry name" value="MecA_N"/>
</dbReference>
<feature type="signal peptide" evidence="10">
    <location>
        <begin position="1"/>
        <end position="21"/>
    </location>
</feature>
<dbReference type="PANTHER" id="PTHR30627:SF24">
    <property type="entry name" value="PENICILLIN-BINDING PROTEIN 4B"/>
    <property type="match status" value="1"/>
</dbReference>
<dbReference type="InterPro" id="IPR050515">
    <property type="entry name" value="Beta-lactam/transpept"/>
</dbReference>
<comment type="similarity">
    <text evidence="2">Belongs to the transpeptidase family.</text>
</comment>
<dbReference type="PROSITE" id="PS51257">
    <property type="entry name" value="PROKAR_LIPOPROTEIN"/>
    <property type="match status" value="1"/>
</dbReference>
<comment type="caution">
    <text evidence="14">The sequence shown here is derived from an EMBL/GenBank/DDBJ whole genome shotgun (WGS) entry which is preliminary data.</text>
</comment>
<evidence type="ECO:0000256" key="6">
    <source>
        <dbReference type="ARBA" id="ARBA00022801"/>
    </source>
</evidence>
<evidence type="ECO:0000259" key="12">
    <source>
        <dbReference type="Pfam" id="PF03717"/>
    </source>
</evidence>
<keyword evidence="15" id="KW-1185">Reference proteome</keyword>
<evidence type="ECO:0000256" key="8">
    <source>
        <dbReference type="ARBA" id="ARBA00023251"/>
    </source>
</evidence>
<dbReference type="PROSITE" id="PS00337">
    <property type="entry name" value="BETA_LACTAMASE_D"/>
    <property type="match status" value="1"/>
</dbReference>
<feature type="domain" description="NTF2-like N-terminal transpeptidase" evidence="13">
    <location>
        <begin position="55"/>
        <end position="135"/>
    </location>
</feature>
<comment type="catalytic activity">
    <reaction evidence="9">
        <text>a beta-lactam + H2O = a substituted beta-amino acid</text>
        <dbReference type="Rhea" id="RHEA:20401"/>
        <dbReference type="ChEBI" id="CHEBI:15377"/>
        <dbReference type="ChEBI" id="CHEBI:35627"/>
        <dbReference type="ChEBI" id="CHEBI:140347"/>
        <dbReference type="EC" id="3.5.2.6"/>
    </reaction>
</comment>
<dbReference type="SUPFAM" id="SSF56519">
    <property type="entry name" value="Penicillin binding protein dimerisation domain"/>
    <property type="match status" value="1"/>
</dbReference>
<feature type="domain" description="Penicillin-binding protein transpeptidase" evidence="11">
    <location>
        <begin position="370"/>
        <end position="646"/>
    </location>
</feature>
<evidence type="ECO:0000259" key="13">
    <source>
        <dbReference type="Pfam" id="PF05223"/>
    </source>
</evidence>
<accession>A0ABX0D8A9</accession>
<dbReference type="SUPFAM" id="SSF56601">
    <property type="entry name" value="beta-lactamase/transpeptidase-like"/>
    <property type="match status" value="1"/>
</dbReference>
<keyword evidence="5 10" id="KW-0732">Signal</keyword>
<evidence type="ECO:0000256" key="3">
    <source>
        <dbReference type="ARBA" id="ARBA00007898"/>
    </source>
</evidence>
<dbReference type="InterPro" id="IPR001460">
    <property type="entry name" value="PCN-bd_Tpept"/>
</dbReference>
<dbReference type="Pfam" id="PF03717">
    <property type="entry name" value="PBP_dimer"/>
    <property type="match status" value="1"/>
</dbReference>
<keyword evidence="8 9" id="KW-0046">Antibiotic resistance</keyword>
<evidence type="ECO:0000256" key="5">
    <source>
        <dbReference type="ARBA" id="ARBA00022729"/>
    </source>
</evidence>
<comment type="subcellular location">
    <subcellularLocation>
        <location evidence="1">Membrane</location>
    </subcellularLocation>
</comment>
<evidence type="ECO:0000313" key="14">
    <source>
        <dbReference type="EMBL" id="NGN82928.1"/>
    </source>
</evidence>
<feature type="chain" id="PRO_5045460498" description="Beta-lactamase" evidence="10">
    <location>
        <begin position="22"/>
        <end position="652"/>
    </location>
</feature>
<evidence type="ECO:0000259" key="11">
    <source>
        <dbReference type="Pfam" id="PF00905"/>
    </source>
</evidence>
<dbReference type="InterPro" id="IPR012338">
    <property type="entry name" value="Beta-lactam/transpept-like"/>
</dbReference>
<feature type="domain" description="Penicillin-binding protein dimerisation" evidence="12">
    <location>
        <begin position="144"/>
        <end position="302"/>
    </location>
</feature>
<evidence type="ECO:0000256" key="4">
    <source>
        <dbReference type="ARBA" id="ARBA00012865"/>
    </source>
</evidence>
<evidence type="ECO:0000256" key="7">
    <source>
        <dbReference type="ARBA" id="ARBA00023136"/>
    </source>
</evidence>
<dbReference type="InterPro" id="IPR036138">
    <property type="entry name" value="PBP_dimer_sf"/>
</dbReference>
<dbReference type="Pfam" id="PF00905">
    <property type="entry name" value="Transpeptidase"/>
    <property type="match status" value="1"/>
</dbReference>
<evidence type="ECO:0000256" key="10">
    <source>
        <dbReference type="SAM" id="SignalP"/>
    </source>
</evidence>